<dbReference type="EMBL" id="LN681225">
    <property type="protein sequence ID" value="CEK11159.1"/>
    <property type="molecule type" value="Genomic_DNA"/>
</dbReference>
<reference evidence="2" key="1">
    <citation type="submission" date="2014-09" db="EMBL/GenBank/DDBJ databases">
        <authorList>
            <person name="Gomez-Valero L."/>
        </authorList>
    </citation>
    <scope>NUCLEOTIDE SEQUENCE [LARGE SCALE GENOMIC DNA]</scope>
    <source>
        <strain evidence="2">ATCC35250</strain>
    </source>
</reference>
<gene>
    <name evidence="1" type="ORF">LHA_2135</name>
</gene>
<evidence type="ECO:0000313" key="1">
    <source>
        <dbReference type="EMBL" id="CEK11159.1"/>
    </source>
</evidence>
<dbReference type="Proteomes" id="UP000032803">
    <property type="component" value="Chromosome I"/>
</dbReference>
<dbReference type="PATRIC" id="fig|449.7.peg.322"/>
<keyword evidence="2" id="KW-1185">Reference proteome</keyword>
<dbReference type="AlphaFoldDB" id="A0A0A8UWP4"/>
<dbReference type="HOGENOM" id="CLU_1281884_0_0_6"/>
<proteinExistence type="predicted"/>
<organism evidence="1 2">
    <name type="scientific">Legionella hackeliae</name>
    <dbReference type="NCBI Taxonomy" id="449"/>
    <lineage>
        <taxon>Bacteria</taxon>
        <taxon>Pseudomonadati</taxon>
        <taxon>Pseudomonadota</taxon>
        <taxon>Gammaproteobacteria</taxon>
        <taxon>Legionellales</taxon>
        <taxon>Legionellaceae</taxon>
        <taxon>Legionella</taxon>
    </lineage>
</organism>
<protein>
    <submittedName>
        <fullName evidence="1">Uncharacterized protein</fullName>
    </submittedName>
</protein>
<dbReference type="RefSeq" id="WP_045106406.1">
    <property type="nucleotide sequence ID" value="NZ_LN681225.1"/>
</dbReference>
<accession>A0A0A8UWP4</accession>
<sequence length="215" mass="25355">MHIYQFVQRFNQIIDDLNKELQTSPEIIRDILGFRDNLTEIYSKRNAFSQAQYWLLQRINQSFPIELHFTEEQHYFKNQLIEVINTKWQCIIEIIDTLISGDFTNEYIEYYLDVIAEETKTVPYIYQDPGADAQNIRDDQSSLASVNENALDKNQEIDFATPIDTSSVMTKYTLEESERRMKMRHDITGKATPLFFKSTNNEAYSNDPMMCVFKV</sequence>
<evidence type="ECO:0000313" key="2">
    <source>
        <dbReference type="Proteomes" id="UP000032803"/>
    </source>
</evidence>
<dbReference type="KEGG" id="lha:LHA_2135"/>
<name>A0A0A8UWP4_LEGHA</name>